<dbReference type="CDD" id="cd21675">
    <property type="entry name" value="SMP_TEX2"/>
    <property type="match status" value="1"/>
</dbReference>
<protein>
    <recommendedName>
        <fullName evidence="6">SMP-LTD domain-containing protein</fullName>
    </recommendedName>
</protein>
<evidence type="ECO:0000256" key="2">
    <source>
        <dbReference type="SAM" id="MobiDB-lite"/>
    </source>
</evidence>
<dbReference type="EMBL" id="CAJNOE010000005">
    <property type="protein sequence ID" value="CAF0716810.1"/>
    <property type="molecule type" value="Genomic_DNA"/>
</dbReference>
<evidence type="ECO:0000313" key="5">
    <source>
        <dbReference type="Proteomes" id="UP000663860"/>
    </source>
</evidence>
<feature type="transmembrane region" description="Helical" evidence="3">
    <location>
        <begin position="275"/>
        <end position="298"/>
    </location>
</feature>
<dbReference type="GO" id="GO:0005789">
    <property type="term" value="C:endoplasmic reticulum membrane"/>
    <property type="evidence" value="ECO:0007669"/>
    <property type="project" value="UniProtKB-SubCell"/>
</dbReference>
<organism evidence="4 5">
    <name type="scientific">Adineta steineri</name>
    <dbReference type="NCBI Taxonomy" id="433720"/>
    <lineage>
        <taxon>Eukaryota</taxon>
        <taxon>Metazoa</taxon>
        <taxon>Spiralia</taxon>
        <taxon>Gnathifera</taxon>
        <taxon>Rotifera</taxon>
        <taxon>Eurotatoria</taxon>
        <taxon>Bdelloidea</taxon>
        <taxon>Adinetida</taxon>
        <taxon>Adinetidae</taxon>
        <taxon>Adineta</taxon>
    </lineage>
</organism>
<sequence length="957" mass="108162">MDSDDHHHHHHHHLHIHKPKVLEKLSNKISSLKEDITEAVRDRTHSTTSDHRGSISTDNISILANNASFTLPDDIPSVNLENRQTFKGYGDTDSIASSQSITSYASSAGVPHSAPPRHTIDQLALNMGFGGIRPLAANPSILSTSTTHASSASLVNSANPVFQPTLTPTSLKTFDLSDNMSLNKETFNETEDNVKERNITKIDPVEMVAEPTVVTVSKDPVRRAATLLAGPKFQVNCSEDIKKKVIIDNNTIYTVAIIVGILSLIFSLWKPISSYFSGLMVGILFAGAIVYILFRLYINAKTEEKGIEEWVDFPTLEAMLTKCDKEDKNTNIQVTGASIAFQSYDADRDEDFVRYPCDIRLDGYRLIIQLASKQWSEDKKSDKEVKFIGYREYLIKEAGMILVPEATLTRAKYWMNDYPIVVQDLQILDKQINSKQQLEKSKLDTNDFFTNTATTLSIWFETCPQKEEWFHKLSLVLRKGKEEIERTNNLTTGKNNSGDTTPSLHRRLPQTDADIELVPNVITEADVNAAIVETEANAEEFHEKAQFERTGPHINETIDSLRVRITAPLDFTAEEVDPDDIEKDITGTKRTIVRKSRKTTPSEASLQHVLQSPECLDETAITINFLARRLLCDMFEIPVFKDLIKDKVEMKLKEVAVKIFKDLRVTSIDIGNTFPIILKVEPMQWNTQGIWFNLFLHYRGNFKLSVRSRVLLQKLINYDPKKHKPMFAQHHSAQLVHKDEERIDEDDLVQRQKLLAKEPEIPEMAVTRKLGLALTSLALNPYFQMFANIPFVKKLFEKFSEKEIGADIEVTGFSGTLTLNIPPPPSDRIWVGFPEMPDLTIKVVPVYGEKQYQYTLLEDFLSARIRDEIKRLVVLPAMDDQLLPFFRDWAIDIIGEIVSKPINPLTDNYKAKLNALASVRAGLDEYNNMNDVHKQTPPPSPTAPIAPTLSSLAPHHA</sequence>
<dbReference type="PANTHER" id="PTHR13466">
    <property type="entry name" value="TEX2 PROTEIN-RELATED"/>
    <property type="match status" value="1"/>
</dbReference>
<feature type="transmembrane region" description="Helical" evidence="3">
    <location>
        <begin position="251"/>
        <end position="269"/>
    </location>
</feature>
<name>A0A813MIY9_9BILA</name>
<comment type="caution">
    <text evidence="4">The sequence shown here is derived from an EMBL/GenBank/DDBJ whole genome shotgun (WGS) entry which is preliminary data.</text>
</comment>
<evidence type="ECO:0000256" key="1">
    <source>
        <dbReference type="ARBA" id="ARBA00004586"/>
    </source>
</evidence>
<gene>
    <name evidence="4" type="ORF">IZO911_LOCUS1213</name>
</gene>
<dbReference type="PANTHER" id="PTHR13466:SF0">
    <property type="entry name" value="SMP-LTD DOMAIN-CONTAINING PROTEIN"/>
    <property type="match status" value="1"/>
</dbReference>
<reference evidence="4" key="1">
    <citation type="submission" date="2021-02" db="EMBL/GenBank/DDBJ databases">
        <authorList>
            <person name="Nowell W R."/>
        </authorList>
    </citation>
    <scope>NUCLEOTIDE SEQUENCE</scope>
</reference>
<feature type="region of interest" description="Disordered" evidence="2">
    <location>
        <begin position="1"/>
        <end position="21"/>
    </location>
</feature>
<evidence type="ECO:0008006" key="6">
    <source>
        <dbReference type="Google" id="ProtNLM"/>
    </source>
</evidence>
<dbReference type="Proteomes" id="UP000663860">
    <property type="component" value="Unassembled WGS sequence"/>
</dbReference>
<dbReference type="GO" id="GO:0008289">
    <property type="term" value="F:lipid binding"/>
    <property type="evidence" value="ECO:0007669"/>
    <property type="project" value="TreeGrafter"/>
</dbReference>
<comment type="subcellular location">
    <subcellularLocation>
        <location evidence="1">Endoplasmic reticulum membrane</location>
    </subcellularLocation>
</comment>
<feature type="region of interest" description="Disordered" evidence="2">
    <location>
        <begin position="928"/>
        <end position="957"/>
    </location>
</feature>
<dbReference type="AlphaFoldDB" id="A0A813MIY9"/>
<keyword evidence="3" id="KW-0812">Transmembrane</keyword>
<proteinExistence type="predicted"/>
<accession>A0A813MIY9</accession>
<evidence type="ECO:0000256" key="3">
    <source>
        <dbReference type="SAM" id="Phobius"/>
    </source>
</evidence>
<keyword evidence="3" id="KW-0472">Membrane</keyword>
<keyword evidence="3" id="KW-1133">Transmembrane helix</keyword>
<feature type="compositionally biased region" description="Basic residues" evidence="2">
    <location>
        <begin position="7"/>
        <end position="19"/>
    </location>
</feature>
<evidence type="ECO:0000313" key="4">
    <source>
        <dbReference type="EMBL" id="CAF0716810.1"/>
    </source>
</evidence>